<dbReference type="AlphaFoldDB" id="A0AAN4VXU8"/>
<keyword evidence="2" id="KW-0378">Hydrolase</keyword>
<keyword evidence="1" id="KW-0444">Lipid biosynthesis</keyword>
<dbReference type="PIRSF" id="PIRSF011489">
    <property type="entry name" value="DUF479"/>
    <property type="match status" value="1"/>
</dbReference>
<gene>
    <name evidence="4" type="ORF">PEDI_20140</name>
</gene>
<protein>
    <submittedName>
        <fullName evidence="4">ACP phosphodiesterase</fullName>
    </submittedName>
</protein>
<organism evidence="4 5">
    <name type="scientific">Persicobacter diffluens</name>
    <dbReference type="NCBI Taxonomy" id="981"/>
    <lineage>
        <taxon>Bacteria</taxon>
        <taxon>Pseudomonadati</taxon>
        <taxon>Bacteroidota</taxon>
        <taxon>Cytophagia</taxon>
        <taxon>Cytophagales</taxon>
        <taxon>Persicobacteraceae</taxon>
        <taxon>Persicobacter</taxon>
    </lineage>
</organism>
<evidence type="ECO:0000256" key="1">
    <source>
        <dbReference type="ARBA" id="ARBA00022516"/>
    </source>
</evidence>
<name>A0AAN4VXU8_9BACT</name>
<dbReference type="PANTHER" id="PTHR38764">
    <property type="entry name" value="ACYL CARRIER PROTEIN PHOSPHODIESTERASE"/>
    <property type="match status" value="1"/>
</dbReference>
<dbReference type="Proteomes" id="UP001310022">
    <property type="component" value="Unassembled WGS sequence"/>
</dbReference>
<evidence type="ECO:0000256" key="2">
    <source>
        <dbReference type="ARBA" id="ARBA00022801"/>
    </source>
</evidence>
<dbReference type="InterPro" id="IPR007431">
    <property type="entry name" value="ACP_PD"/>
</dbReference>
<reference evidence="4 5" key="1">
    <citation type="submission" date="2021-12" db="EMBL/GenBank/DDBJ databases">
        <title>Genome sequencing of bacteria with rrn-lacking chromosome and rrn-plasmid.</title>
        <authorList>
            <person name="Anda M."/>
            <person name="Iwasaki W."/>
        </authorList>
    </citation>
    <scope>NUCLEOTIDE SEQUENCE [LARGE SCALE GENOMIC DNA]</scope>
    <source>
        <strain evidence="4 5">NBRC 15940</strain>
    </source>
</reference>
<evidence type="ECO:0000256" key="3">
    <source>
        <dbReference type="ARBA" id="ARBA00023098"/>
    </source>
</evidence>
<dbReference type="GO" id="GO:0008770">
    <property type="term" value="F:[acyl-carrier-protein] phosphodiesterase activity"/>
    <property type="evidence" value="ECO:0007669"/>
    <property type="project" value="InterPro"/>
</dbReference>
<dbReference type="EMBL" id="BQKE01000001">
    <property type="protein sequence ID" value="GJM61462.1"/>
    <property type="molecule type" value="Genomic_DNA"/>
</dbReference>
<evidence type="ECO:0000313" key="5">
    <source>
        <dbReference type="Proteomes" id="UP001310022"/>
    </source>
</evidence>
<dbReference type="RefSeq" id="WP_338237005.1">
    <property type="nucleotide sequence ID" value="NZ_BQKE01000001.1"/>
</dbReference>
<proteinExistence type="predicted"/>
<dbReference type="Pfam" id="PF04336">
    <property type="entry name" value="ACP_PD"/>
    <property type="match status" value="1"/>
</dbReference>
<evidence type="ECO:0000313" key="4">
    <source>
        <dbReference type="EMBL" id="GJM61462.1"/>
    </source>
</evidence>
<keyword evidence="5" id="KW-1185">Reference proteome</keyword>
<accession>A0AAN4VXU8</accession>
<comment type="caution">
    <text evidence="4">The sequence shown here is derived from an EMBL/GenBank/DDBJ whole genome shotgun (WGS) entry which is preliminary data.</text>
</comment>
<dbReference type="GO" id="GO:0006633">
    <property type="term" value="P:fatty acid biosynthetic process"/>
    <property type="evidence" value="ECO:0007669"/>
    <property type="project" value="InterPro"/>
</dbReference>
<dbReference type="PANTHER" id="PTHR38764:SF1">
    <property type="entry name" value="ACYL CARRIER PROTEIN PHOSPHODIESTERASE"/>
    <property type="match status" value="1"/>
</dbReference>
<keyword evidence="3" id="KW-0443">Lipid metabolism</keyword>
<sequence>MNYLAHLQLSHHQPALLTGNFMGDFVKGKNYMLYPEEIKNGVLLHRFIDHFTDTHPLVLEAKQLIRHRHGHWSGVVMDMFFDHFLAANFEQWEGESLESYTQKAYAYIADHEEHLPERASHIYYYMSRDNWLLTYATEVGIAQALAGISSRVRHENQMNRAYEDLKAHGEQLHGLFNEFYQELTQASDEKRLAQAEG</sequence>